<comment type="caution">
    <text evidence="1">The sequence shown here is derived from an EMBL/GenBank/DDBJ whole genome shotgun (WGS) entry which is preliminary data.</text>
</comment>
<evidence type="ECO:0000313" key="1">
    <source>
        <dbReference type="EMBL" id="THH04558.1"/>
    </source>
</evidence>
<dbReference type="InterPro" id="IPR036908">
    <property type="entry name" value="RlpA-like_sf"/>
</dbReference>
<dbReference type="OrthoDB" id="5823761at2759"/>
<dbReference type="EMBL" id="SGPK01000332">
    <property type="protein sequence ID" value="THH04558.1"/>
    <property type="molecule type" value="Genomic_DNA"/>
</dbReference>
<dbReference type="Pfam" id="PF22514">
    <property type="entry name" value="EXPB1_D1"/>
    <property type="match status" value="1"/>
</dbReference>
<proteinExistence type="predicted"/>
<dbReference type="SUPFAM" id="SSF50685">
    <property type="entry name" value="Barwin-like endoglucanases"/>
    <property type="match status" value="1"/>
</dbReference>
<reference evidence="1 2" key="1">
    <citation type="submission" date="2019-02" db="EMBL/GenBank/DDBJ databases">
        <title>Genome sequencing of the rare red list fungi Phellinidium pouzarii.</title>
        <authorList>
            <person name="Buettner E."/>
            <person name="Kellner H."/>
        </authorList>
    </citation>
    <scope>NUCLEOTIDE SEQUENCE [LARGE SCALE GENOMIC DNA]</scope>
    <source>
        <strain evidence="1 2">DSM 108285</strain>
    </source>
</reference>
<name>A0A4S4L1V3_9AGAM</name>
<dbReference type="Gene3D" id="2.40.40.10">
    <property type="entry name" value="RlpA-like domain"/>
    <property type="match status" value="1"/>
</dbReference>
<evidence type="ECO:0000313" key="2">
    <source>
        <dbReference type="Proteomes" id="UP000308199"/>
    </source>
</evidence>
<evidence type="ECO:0008006" key="3">
    <source>
        <dbReference type="Google" id="ProtNLM"/>
    </source>
</evidence>
<protein>
    <recommendedName>
        <fullName evidence="3">Expansin-like EG45 domain-containing protein</fullName>
    </recommendedName>
</protein>
<dbReference type="CDD" id="cd22278">
    <property type="entry name" value="DPBB_GH45_endoglucanase"/>
    <property type="match status" value="1"/>
</dbReference>
<dbReference type="AlphaFoldDB" id="A0A4S4L1V3"/>
<keyword evidence="2" id="KW-1185">Reference proteome</keyword>
<sequence length="225" mass="23615">MTHYELPLDFVASCGCVPESTHFPTAALSQLAYGSSTAFGPGCGRCFNLTLLNTFLSDPPFFPNITKSVVVKITDLCPFISTWCSATQNKPNGAGHLLNFDLAWPSSSIPDDFFPSDASLYGYTDFGVWNISYESVACDGSWAGASNISDFGAVTDLGPEGVCCPTDPFTNINTTCASYSDLHGIPPEAAPGAASVTLVPSNTLFAVVLLSFLAILSPGLALTSI</sequence>
<organism evidence="1 2">
    <name type="scientific">Phellinidium pouzarii</name>
    <dbReference type="NCBI Taxonomy" id="167371"/>
    <lineage>
        <taxon>Eukaryota</taxon>
        <taxon>Fungi</taxon>
        <taxon>Dikarya</taxon>
        <taxon>Basidiomycota</taxon>
        <taxon>Agaricomycotina</taxon>
        <taxon>Agaricomycetes</taxon>
        <taxon>Hymenochaetales</taxon>
        <taxon>Hymenochaetaceae</taxon>
        <taxon>Phellinidium</taxon>
    </lineage>
</organism>
<accession>A0A4S4L1V3</accession>
<gene>
    <name evidence="1" type="ORF">EW145_g5436</name>
</gene>
<dbReference type="Proteomes" id="UP000308199">
    <property type="component" value="Unassembled WGS sequence"/>
</dbReference>